<reference evidence="2 3" key="1">
    <citation type="submission" date="2016-02" db="EMBL/GenBank/DDBJ databases">
        <title>Genome analysis of coral dinoflagellate symbionts highlights evolutionary adaptations to a symbiotic lifestyle.</title>
        <authorList>
            <person name="Aranda M."/>
            <person name="Li Y."/>
            <person name="Liew Y.J."/>
            <person name="Baumgarten S."/>
            <person name="Simakov O."/>
            <person name="Wilson M."/>
            <person name="Piel J."/>
            <person name="Ashoor H."/>
            <person name="Bougouffa S."/>
            <person name="Bajic V.B."/>
            <person name="Ryu T."/>
            <person name="Ravasi T."/>
            <person name="Bayer T."/>
            <person name="Micklem G."/>
            <person name="Kim H."/>
            <person name="Bhak J."/>
            <person name="Lajeunesse T.C."/>
            <person name="Voolstra C.R."/>
        </authorList>
    </citation>
    <scope>NUCLEOTIDE SEQUENCE [LARGE SCALE GENOMIC DNA]</scope>
    <source>
        <strain evidence="2 3">CCMP2467</strain>
    </source>
</reference>
<feature type="compositionally biased region" description="Low complexity" evidence="1">
    <location>
        <begin position="173"/>
        <end position="188"/>
    </location>
</feature>
<dbReference type="Gene3D" id="3.60.10.10">
    <property type="entry name" value="Endonuclease/exonuclease/phosphatase"/>
    <property type="match status" value="1"/>
</dbReference>
<proteinExistence type="predicted"/>
<sequence>MPSLCICDERAPSAASADKDLPSYALKARQGRPGVRVSAPSLHSEKSRGGGGLFFLRSQKRDHEELGRGGGFNERQTATDLKAWHSVDHNSDDELYDEFGRKKRRKAKAAAKGPSKLGTETEAPKAEDSKKAEDQAESRALLQGDPQCLEEVPETQKQKEPGSTPPAAPEPSPTAASAASAARAPTLAFGKVIDPRPGKGAQKGCSTDGAPLGLEPGPRCANPGCCPQPFSGSNDMRPRWIWSLASLAFGFFWGLRAKSAFALSEMQPRTDPGVPGGPRQLRVVAYNVCGFGAGFGDVDEAMVTEVYGKLREDLQGLKADIICLNEVKRLRLKDPEGSFREDSLEALAEDLEEMEFFFAHANPGYETFGNAILIGKRLQVLHCDSLHLEGGSVITLGPGKTKHIGRGCLSVCVEVQGKQFATLVTHWDHISEAERLRQAESILSGHSLLSHDLPHLLVGDLNAMKRSDYTDQEWAGLEERNALKGWAPPENSQALLALEREGYRDLGDGFHQSLSPSAASSATRSRWTKKEGPGPPIRIDYIYASKHFSDIGETKATFVATATGSDHLPLVADILLT</sequence>
<evidence type="ECO:0000256" key="1">
    <source>
        <dbReference type="SAM" id="MobiDB-lite"/>
    </source>
</evidence>
<dbReference type="Pfam" id="PF03372">
    <property type="entry name" value="Exo_endo_phos"/>
    <property type="match status" value="1"/>
</dbReference>
<feature type="compositionally biased region" description="Basic and acidic residues" evidence="1">
    <location>
        <begin position="122"/>
        <end position="137"/>
    </location>
</feature>
<gene>
    <name evidence="2" type="ORF">AK812_SmicGene32021</name>
</gene>
<dbReference type="SUPFAM" id="SSF56219">
    <property type="entry name" value="DNase I-like"/>
    <property type="match status" value="1"/>
</dbReference>
<dbReference type="GO" id="GO:0016020">
    <property type="term" value="C:membrane"/>
    <property type="evidence" value="ECO:0007669"/>
    <property type="project" value="GOC"/>
</dbReference>
<dbReference type="GO" id="GO:0003824">
    <property type="term" value="F:catalytic activity"/>
    <property type="evidence" value="ECO:0007669"/>
    <property type="project" value="InterPro"/>
</dbReference>
<feature type="region of interest" description="Disordered" evidence="1">
    <location>
        <begin position="29"/>
        <end position="77"/>
    </location>
</feature>
<comment type="caution">
    <text evidence="2">The sequence shown here is derived from an EMBL/GenBank/DDBJ whole genome shotgun (WGS) entry which is preliminary data.</text>
</comment>
<dbReference type="OrthoDB" id="425052at2759"/>
<feature type="compositionally biased region" description="Pro residues" evidence="1">
    <location>
        <begin position="163"/>
        <end position="172"/>
    </location>
</feature>
<keyword evidence="3" id="KW-1185">Reference proteome</keyword>
<dbReference type="InterPro" id="IPR036691">
    <property type="entry name" value="Endo/exonu/phosph_ase_sf"/>
</dbReference>
<evidence type="ECO:0000313" key="3">
    <source>
        <dbReference type="Proteomes" id="UP000186817"/>
    </source>
</evidence>
<dbReference type="Proteomes" id="UP000186817">
    <property type="component" value="Unassembled WGS sequence"/>
</dbReference>
<dbReference type="InterPro" id="IPR005135">
    <property type="entry name" value="Endo/exonuclease/phosphatase"/>
</dbReference>
<name>A0A1Q9CV82_SYMMI</name>
<feature type="region of interest" description="Disordered" evidence="1">
    <location>
        <begin position="102"/>
        <end position="210"/>
    </location>
</feature>
<evidence type="ECO:0000313" key="2">
    <source>
        <dbReference type="EMBL" id="OLP86831.1"/>
    </source>
</evidence>
<dbReference type="PANTHER" id="PTHR14859:SF0">
    <property type="entry name" value="ENDONUCLEASE_EXONUCLEASE_PHOSPHATASE FAMILY PROTEIN, EXPRESSED"/>
    <property type="match status" value="1"/>
</dbReference>
<organism evidence="2 3">
    <name type="scientific">Symbiodinium microadriaticum</name>
    <name type="common">Dinoflagellate</name>
    <name type="synonym">Zooxanthella microadriatica</name>
    <dbReference type="NCBI Taxonomy" id="2951"/>
    <lineage>
        <taxon>Eukaryota</taxon>
        <taxon>Sar</taxon>
        <taxon>Alveolata</taxon>
        <taxon>Dinophyceae</taxon>
        <taxon>Suessiales</taxon>
        <taxon>Symbiodiniaceae</taxon>
        <taxon>Symbiodinium</taxon>
    </lineage>
</organism>
<dbReference type="InterPro" id="IPR051916">
    <property type="entry name" value="GPI-anchor_lipid_remodeler"/>
</dbReference>
<accession>A0A1Q9CV82</accession>
<dbReference type="GO" id="GO:0005783">
    <property type="term" value="C:endoplasmic reticulum"/>
    <property type="evidence" value="ECO:0007669"/>
    <property type="project" value="TreeGrafter"/>
</dbReference>
<dbReference type="PANTHER" id="PTHR14859">
    <property type="entry name" value="CALCOFLUOR WHITE HYPERSENSITIVE PROTEIN PRECURSOR"/>
    <property type="match status" value="1"/>
</dbReference>
<dbReference type="GO" id="GO:0006506">
    <property type="term" value="P:GPI anchor biosynthetic process"/>
    <property type="evidence" value="ECO:0007669"/>
    <property type="project" value="TreeGrafter"/>
</dbReference>
<protein>
    <submittedName>
        <fullName evidence="2">Uncharacterized protein</fullName>
    </submittedName>
</protein>
<dbReference type="AlphaFoldDB" id="A0A1Q9CV82"/>
<dbReference type="EMBL" id="LSRX01000897">
    <property type="protein sequence ID" value="OLP86831.1"/>
    <property type="molecule type" value="Genomic_DNA"/>
</dbReference>